<protein>
    <submittedName>
        <fullName evidence="1">Uncharacterized protein</fullName>
    </submittedName>
</protein>
<evidence type="ECO:0000313" key="2">
    <source>
        <dbReference type="Proteomes" id="UP000006727"/>
    </source>
</evidence>
<dbReference type="Gramene" id="Pp3c2_2040V3.2">
    <property type="protein sequence ID" value="PAC:32933748.CDS.1"/>
    <property type="gene ID" value="Pp3c2_2040"/>
</dbReference>
<dbReference type="InParanoid" id="A0A7I3ZAP2"/>
<dbReference type="Proteomes" id="UP000006727">
    <property type="component" value="Chromosome 2"/>
</dbReference>
<dbReference type="EnsemblPlants" id="Pp3c2_2040V3.2">
    <property type="protein sequence ID" value="PAC:32933748.CDS.1"/>
    <property type="gene ID" value="Pp3c2_2040"/>
</dbReference>
<name>A0A7I3ZAP2_PHYPA</name>
<evidence type="ECO:0000313" key="1">
    <source>
        <dbReference type="EnsemblPlants" id="PAC:32933748.CDS.1"/>
    </source>
</evidence>
<reference evidence="1" key="3">
    <citation type="submission" date="2020-12" db="UniProtKB">
        <authorList>
            <consortium name="EnsemblPlants"/>
        </authorList>
    </citation>
    <scope>IDENTIFICATION</scope>
</reference>
<proteinExistence type="predicted"/>
<reference evidence="1 2" key="2">
    <citation type="journal article" date="2018" name="Plant J.">
        <title>The Physcomitrella patens chromosome-scale assembly reveals moss genome structure and evolution.</title>
        <authorList>
            <person name="Lang D."/>
            <person name="Ullrich K.K."/>
            <person name="Murat F."/>
            <person name="Fuchs J."/>
            <person name="Jenkins J."/>
            <person name="Haas F.B."/>
            <person name="Piednoel M."/>
            <person name="Gundlach H."/>
            <person name="Van Bel M."/>
            <person name="Meyberg R."/>
            <person name="Vives C."/>
            <person name="Morata J."/>
            <person name="Symeonidi A."/>
            <person name="Hiss M."/>
            <person name="Muchero W."/>
            <person name="Kamisugi Y."/>
            <person name="Saleh O."/>
            <person name="Blanc G."/>
            <person name="Decker E.L."/>
            <person name="van Gessel N."/>
            <person name="Grimwood J."/>
            <person name="Hayes R.D."/>
            <person name="Graham S.W."/>
            <person name="Gunter L.E."/>
            <person name="McDaniel S.F."/>
            <person name="Hoernstein S.N.W."/>
            <person name="Larsson A."/>
            <person name="Li F.W."/>
            <person name="Perroud P.F."/>
            <person name="Phillips J."/>
            <person name="Ranjan P."/>
            <person name="Rokshar D.S."/>
            <person name="Rothfels C.J."/>
            <person name="Schneider L."/>
            <person name="Shu S."/>
            <person name="Stevenson D.W."/>
            <person name="Thummler F."/>
            <person name="Tillich M."/>
            <person name="Villarreal Aguilar J.C."/>
            <person name="Widiez T."/>
            <person name="Wong G.K."/>
            <person name="Wymore A."/>
            <person name="Zhang Y."/>
            <person name="Zimmer A.D."/>
            <person name="Quatrano R.S."/>
            <person name="Mayer K.F.X."/>
            <person name="Goodstein D."/>
            <person name="Casacuberta J.M."/>
            <person name="Vandepoele K."/>
            <person name="Reski R."/>
            <person name="Cuming A.C."/>
            <person name="Tuskan G.A."/>
            <person name="Maumus F."/>
            <person name="Salse J."/>
            <person name="Schmutz J."/>
            <person name="Rensing S.A."/>
        </authorList>
    </citation>
    <scope>NUCLEOTIDE SEQUENCE [LARGE SCALE GENOMIC DNA]</scope>
    <source>
        <strain evidence="1 2">cv. Gransden 2004</strain>
    </source>
</reference>
<accession>A0A7I3ZAP2</accession>
<dbReference type="EMBL" id="ABEU02000002">
    <property type="status" value="NOT_ANNOTATED_CDS"/>
    <property type="molecule type" value="Genomic_DNA"/>
</dbReference>
<dbReference type="AlphaFoldDB" id="A0A7I3ZAP2"/>
<sequence>MVLTTSSVWAIQMQRILKRYHVWVHCTSQLSSVISSAKSQEREQAYDIILELVKYSVATIEERFSNPYACWQHLSNLHQSKSRLRRLMLLHKLVCSRKEENFSMEQHLKAYETILVFNCLASLMKEN</sequence>
<reference evidence="1 2" key="1">
    <citation type="journal article" date="2008" name="Science">
        <title>The Physcomitrella genome reveals evolutionary insights into the conquest of land by plants.</title>
        <authorList>
            <person name="Rensing S."/>
            <person name="Lang D."/>
            <person name="Zimmer A."/>
            <person name="Terry A."/>
            <person name="Salamov A."/>
            <person name="Shapiro H."/>
            <person name="Nishiyama T."/>
            <person name="Perroud P.-F."/>
            <person name="Lindquist E."/>
            <person name="Kamisugi Y."/>
            <person name="Tanahashi T."/>
            <person name="Sakakibara K."/>
            <person name="Fujita T."/>
            <person name="Oishi K."/>
            <person name="Shin-I T."/>
            <person name="Kuroki Y."/>
            <person name="Toyoda A."/>
            <person name="Suzuki Y."/>
            <person name="Hashimoto A."/>
            <person name="Yamaguchi K."/>
            <person name="Sugano A."/>
            <person name="Kohara Y."/>
            <person name="Fujiyama A."/>
            <person name="Anterola A."/>
            <person name="Aoki S."/>
            <person name="Ashton N."/>
            <person name="Barbazuk W.B."/>
            <person name="Barker E."/>
            <person name="Bennetzen J."/>
            <person name="Bezanilla M."/>
            <person name="Blankenship R."/>
            <person name="Cho S.H."/>
            <person name="Dutcher S."/>
            <person name="Estelle M."/>
            <person name="Fawcett J.A."/>
            <person name="Gundlach H."/>
            <person name="Hanada K."/>
            <person name="Heyl A."/>
            <person name="Hicks K.A."/>
            <person name="Hugh J."/>
            <person name="Lohr M."/>
            <person name="Mayer K."/>
            <person name="Melkozernov A."/>
            <person name="Murata T."/>
            <person name="Nelson D."/>
            <person name="Pils B."/>
            <person name="Prigge M."/>
            <person name="Reiss B."/>
            <person name="Renner T."/>
            <person name="Rombauts S."/>
            <person name="Rushton P."/>
            <person name="Sanderfoot A."/>
            <person name="Schween G."/>
            <person name="Shiu S.-H."/>
            <person name="Stueber K."/>
            <person name="Theodoulou F.L."/>
            <person name="Tu H."/>
            <person name="Van de Peer Y."/>
            <person name="Verrier P.J."/>
            <person name="Waters E."/>
            <person name="Wood A."/>
            <person name="Yang L."/>
            <person name="Cove D."/>
            <person name="Cuming A."/>
            <person name="Hasebe M."/>
            <person name="Lucas S."/>
            <person name="Mishler D.B."/>
            <person name="Reski R."/>
            <person name="Grigoriev I."/>
            <person name="Quatrano R.S."/>
            <person name="Boore J.L."/>
        </authorList>
    </citation>
    <scope>NUCLEOTIDE SEQUENCE [LARGE SCALE GENOMIC DNA]</scope>
    <source>
        <strain evidence="1 2">cv. Gransden 2004</strain>
    </source>
</reference>
<keyword evidence="2" id="KW-1185">Reference proteome</keyword>
<dbReference type="Pfam" id="PF14223">
    <property type="entry name" value="Retrotran_gag_2"/>
    <property type="match status" value="1"/>
</dbReference>
<organism evidence="1 2">
    <name type="scientific">Physcomitrium patens</name>
    <name type="common">Spreading-leaved earth moss</name>
    <name type="synonym">Physcomitrella patens</name>
    <dbReference type="NCBI Taxonomy" id="3218"/>
    <lineage>
        <taxon>Eukaryota</taxon>
        <taxon>Viridiplantae</taxon>
        <taxon>Streptophyta</taxon>
        <taxon>Embryophyta</taxon>
        <taxon>Bryophyta</taxon>
        <taxon>Bryophytina</taxon>
        <taxon>Bryopsida</taxon>
        <taxon>Funariidae</taxon>
        <taxon>Funariales</taxon>
        <taxon>Funariaceae</taxon>
        <taxon>Physcomitrium</taxon>
    </lineage>
</organism>